<dbReference type="EMBL" id="LTDM01000011">
    <property type="protein sequence ID" value="OLS03208.1"/>
    <property type="molecule type" value="Genomic_DNA"/>
</dbReference>
<comment type="caution">
    <text evidence="1">The sequence shown here is derived from an EMBL/GenBank/DDBJ whole genome shotgun (WGS) entry which is preliminary data.</text>
</comment>
<dbReference type="Proteomes" id="UP000186112">
    <property type="component" value="Unassembled WGS sequence"/>
</dbReference>
<dbReference type="OrthoDB" id="2086298at2"/>
<sequence length="69" mass="7961">MEKIKVTIFYPGGFHLKRKELELTQIELLAMLMSNKVLSEEKCFEIESKIFYDVGDGTIEARVVLGDCY</sequence>
<gene>
    <name evidence="1" type="ORF">TICRE_09090</name>
</gene>
<proteinExistence type="predicted"/>
<evidence type="ECO:0000313" key="2">
    <source>
        <dbReference type="Proteomes" id="UP000186112"/>
    </source>
</evidence>
<accession>A0A1U7M7N3</accession>
<dbReference type="AlphaFoldDB" id="A0A1U7M7N3"/>
<organism evidence="1 2">
    <name type="scientific">Tissierella creatinophila DSM 6911</name>
    <dbReference type="NCBI Taxonomy" id="1123403"/>
    <lineage>
        <taxon>Bacteria</taxon>
        <taxon>Bacillati</taxon>
        <taxon>Bacillota</taxon>
        <taxon>Tissierellia</taxon>
        <taxon>Tissierellales</taxon>
        <taxon>Tissierellaceae</taxon>
        <taxon>Tissierella</taxon>
    </lineage>
</organism>
<name>A0A1U7M7N3_TISCR</name>
<protein>
    <submittedName>
        <fullName evidence="1">Uncharacterized protein</fullName>
    </submittedName>
</protein>
<evidence type="ECO:0000313" key="1">
    <source>
        <dbReference type="EMBL" id="OLS03208.1"/>
    </source>
</evidence>
<keyword evidence="2" id="KW-1185">Reference proteome</keyword>
<dbReference type="RefSeq" id="WP_075725596.1">
    <property type="nucleotide sequence ID" value="NZ_LTDM01000011.1"/>
</dbReference>
<reference evidence="1 2" key="1">
    <citation type="submission" date="2016-02" db="EMBL/GenBank/DDBJ databases">
        <title>Genome sequence of Tissierella creatinophila DSM 6911.</title>
        <authorList>
            <person name="Poehlein A."/>
            <person name="Daniel R."/>
        </authorList>
    </citation>
    <scope>NUCLEOTIDE SEQUENCE [LARGE SCALE GENOMIC DNA]</scope>
    <source>
        <strain evidence="1 2">DSM 6911</strain>
    </source>
</reference>